<dbReference type="EMBL" id="JADBJN010000003">
    <property type="protein sequence ID" value="KAG5669913.1"/>
    <property type="molecule type" value="Genomic_DNA"/>
</dbReference>
<protein>
    <submittedName>
        <fullName evidence="1">Uncharacterized protein</fullName>
    </submittedName>
</protein>
<proteinExistence type="predicted"/>
<organism evidence="1 2">
    <name type="scientific">Polypedilum vanderplanki</name>
    <name type="common">Sleeping chironomid midge</name>
    <dbReference type="NCBI Taxonomy" id="319348"/>
    <lineage>
        <taxon>Eukaryota</taxon>
        <taxon>Metazoa</taxon>
        <taxon>Ecdysozoa</taxon>
        <taxon>Arthropoda</taxon>
        <taxon>Hexapoda</taxon>
        <taxon>Insecta</taxon>
        <taxon>Pterygota</taxon>
        <taxon>Neoptera</taxon>
        <taxon>Endopterygota</taxon>
        <taxon>Diptera</taxon>
        <taxon>Nematocera</taxon>
        <taxon>Chironomoidea</taxon>
        <taxon>Chironomidae</taxon>
        <taxon>Chironominae</taxon>
        <taxon>Polypedilum</taxon>
        <taxon>Polypedilum</taxon>
    </lineage>
</organism>
<name>A0A9J6BJ46_POLVA</name>
<comment type="caution">
    <text evidence="1">The sequence shown here is derived from an EMBL/GenBank/DDBJ whole genome shotgun (WGS) entry which is preliminary data.</text>
</comment>
<sequence length="207" mass="23847">MCKNSGVKEICELYKSFVRSDGWLLINSDFDKLHPGSNFLPKWTSMKNDLLEVLKLNVTNIAIKENLKMSHEMDDDSKSVAIIKGIHAFLYSAGMRTDPSGSKEIVKIRSFYEGKGYTFQPVIIGFDYNQANTKRYFLVHFEDNYYRLESFDKALEVLLKTYYIMDLKFPVSSQSIFSFLSAFFLDVQAEISPKVKSLINLLQSKLI</sequence>
<evidence type="ECO:0000313" key="2">
    <source>
        <dbReference type="Proteomes" id="UP001107558"/>
    </source>
</evidence>
<dbReference type="AlphaFoldDB" id="A0A9J6BJ46"/>
<dbReference type="Proteomes" id="UP001107558">
    <property type="component" value="Chromosome 3"/>
</dbReference>
<keyword evidence="2" id="KW-1185">Reference proteome</keyword>
<dbReference type="OrthoDB" id="3598281at2759"/>
<evidence type="ECO:0000313" key="1">
    <source>
        <dbReference type="EMBL" id="KAG5669913.1"/>
    </source>
</evidence>
<reference evidence="1" key="1">
    <citation type="submission" date="2021-03" db="EMBL/GenBank/DDBJ databases">
        <title>Chromosome level genome of the anhydrobiotic midge Polypedilum vanderplanki.</title>
        <authorList>
            <person name="Yoshida Y."/>
            <person name="Kikawada T."/>
            <person name="Gusev O."/>
        </authorList>
    </citation>
    <scope>NUCLEOTIDE SEQUENCE</scope>
    <source>
        <strain evidence="1">NIAS01</strain>
        <tissue evidence="1">Whole body or cell culture</tissue>
    </source>
</reference>
<gene>
    <name evidence="1" type="ORF">PVAND_000203</name>
</gene>
<accession>A0A9J6BJ46</accession>